<keyword evidence="2" id="KW-1185">Reference proteome</keyword>
<dbReference type="RefSeq" id="WP_345210712.1">
    <property type="nucleotide sequence ID" value="NZ_BAABFT010000003.1"/>
</dbReference>
<reference evidence="2" key="1">
    <citation type="journal article" date="2019" name="Int. J. Syst. Evol. Microbiol.">
        <title>The Global Catalogue of Microorganisms (GCM) 10K type strain sequencing project: providing services to taxonomists for standard genome sequencing and annotation.</title>
        <authorList>
            <consortium name="The Broad Institute Genomics Platform"/>
            <consortium name="The Broad Institute Genome Sequencing Center for Infectious Disease"/>
            <person name="Wu L."/>
            <person name="Ma J."/>
        </authorList>
    </citation>
    <scope>NUCLEOTIDE SEQUENCE [LARGE SCALE GENOMIC DNA]</scope>
    <source>
        <strain evidence="2">JCM 17705</strain>
    </source>
</reference>
<protein>
    <submittedName>
        <fullName evidence="1">YdeI/OmpD-associated family protein</fullName>
    </submittedName>
</protein>
<name>A0ABP8G7Z9_9SPHI</name>
<dbReference type="EMBL" id="BAABFT010000003">
    <property type="protein sequence ID" value="GAA4319279.1"/>
    <property type="molecule type" value="Genomic_DNA"/>
</dbReference>
<comment type="caution">
    <text evidence="1">The sequence shown here is derived from an EMBL/GenBank/DDBJ whole genome shotgun (WGS) entry which is preliminary data.</text>
</comment>
<organism evidence="1 2">
    <name type="scientific">Mucilaginibacter gynuensis</name>
    <dbReference type="NCBI Taxonomy" id="1302236"/>
    <lineage>
        <taxon>Bacteria</taxon>
        <taxon>Pseudomonadati</taxon>
        <taxon>Bacteroidota</taxon>
        <taxon>Sphingobacteriia</taxon>
        <taxon>Sphingobacteriales</taxon>
        <taxon>Sphingobacteriaceae</taxon>
        <taxon>Mucilaginibacter</taxon>
    </lineage>
</organism>
<dbReference type="Proteomes" id="UP001500582">
    <property type="component" value="Unassembled WGS sequence"/>
</dbReference>
<evidence type="ECO:0000313" key="1">
    <source>
        <dbReference type="EMBL" id="GAA4319279.1"/>
    </source>
</evidence>
<accession>A0ABP8G7Z9</accession>
<sequence length="220" mass="24739">MNALAKKLQIKAGSRWLLFNAPENFAVMLDGLPVDTQLVFTADAAVNGILLFATNSAELIPSLNEIQSLLKPETYLWLVYPKKSGKINSDLEMMKDWSMFTNRNLRPVASAAVNDDWTALRFKPNELVKDSESSRASIGKNNEFAGYIFPEKKLVILPADVQEALTAEPTALAYYETLAYSHKKEYIVWILSAKQEKTRADRLVKMIDKLLGNKKNPAEK</sequence>
<proteinExistence type="predicted"/>
<dbReference type="Pfam" id="PF13376">
    <property type="entry name" value="OmdA"/>
    <property type="match status" value="1"/>
</dbReference>
<evidence type="ECO:0000313" key="2">
    <source>
        <dbReference type="Proteomes" id="UP001500582"/>
    </source>
</evidence>
<gene>
    <name evidence="1" type="ORF">GCM10023149_17900</name>
</gene>